<dbReference type="Gene3D" id="1.25.40.20">
    <property type="entry name" value="Ankyrin repeat-containing domain"/>
    <property type="match status" value="1"/>
</dbReference>
<sequence>MQNGLNPNLNRFHGMTPLSFAVEYDRLEVVRVLIEYFADPNLSDEKTGLTPLIHSILKDFSSAMISTLIEGGAELDQRDRNGMSPLHHCVSEGKLESLSFLLEKGADPNVRDLDGVTCINLAKSSHGMYEFVELLLKYGADPTIKDKHGKTYLM</sequence>
<feature type="repeat" description="ANK" evidence="3">
    <location>
        <begin position="13"/>
        <end position="45"/>
    </location>
</feature>
<dbReference type="PROSITE" id="PS50297">
    <property type="entry name" value="ANK_REP_REGION"/>
    <property type="match status" value="2"/>
</dbReference>
<evidence type="ECO:0000256" key="3">
    <source>
        <dbReference type="PROSITE-ProRule" id="PRU00023"/>
    </source>
</evidence>
<dbReference type="SMART" id="SM00248">
    <property type="entry name" value="ANK"/>
    <property type="match status" value="4"/>
</dbReference>
<dbReference type="SUPFAM" id="SSF48403">
    <property type="entry name" value="Ankyrin repeat"/>
    <property type="match status" value="1"/>
</dbReference>
<gene>
    <name evidence="4" type="ORF">LEP1GSC036_0332</name>
</gene>
<reference evidence="4 5" key="1">
    <citation type="submission" date="2012-10" db="EMBL/GenBank/DDBJ databases">
        <authorList>
            <person name="Harkins D.M."/>
            <person name="Durkin A.S."/>
            <person name="Brinkac L.M."/>
            <person name="Haft D.H."/>
            <person name="Selengut J.D."/>
            <person name="Sanka R."/>
            <person name="DePew J."/>
            <person name="Purushe J."/>
            <person name="Whelen A.C."/>
            <person name="Vinetz J.M."/>
            <person name="Sutton G.G."/>
            <person name="Nierman W.C."/>
            <person name="Fouts D.E."/>
        </authorList>
    </citation>
    <scope>NUCLEOTIDE SEQUENCE [LARGE SCALE GENOMIC DNA]</scope>
    <source>
        <strain evidence="4 5">2006001853</strain>
    </source>
</reference>
<comment type="caution">
    <text evidence="4">The sequence shown here is derived from an EMBL/GenBank/DDBJ whole genome shotgun (WGS) entry which is preliminary data.</text>
</comment>
<dbReference type="Pfam" id="PF12796">
    <property type="entry name" value="Ank_2"/>
    <property type="match status" value="1"/>
</dbReference>
<dbReference type="EMBL" id="AFLV02000023">
    <property type="protein sequence ID" value="EKR65270.1"/>
    <property type="molecule type" value="Genomic_DNA"/>
</dbReference>
<evidence type="ECO:0000313" key="4">
    <source>
        <dbReference type="EMBL" id="EKR65270.1"/>
    </source>
</evidence>
<keyword evidence="2 3" id="KW-0040">ANK repeat</keyword>
<evidence type="ECO:0000256" key="1">
    <source>
        <dbReference type="ARBA" id="ARBA00022737"/>
    </source>
</evidence>
<dbReference type="InterPro" id="IPR002110">
    <property type="entry name" value="Ankyrin_rpt"/>
</dbReference>
<dbReference type="AlphaFoldDB" id="A0A828Z6D3"/>
<protein>
    <submittedName>
        <fullName evidence="4">Ankyrin repeat protein</fullName>
    </submittedName>
</protein>
<organism evidence="4 5">
    <name type="scientific">Leptospira weilii str. 2006001853</name>
    <dbReference type="NCBI Taxonomy" id="1001589"/>
    <lineage>
        <taxon>Bacteria</taxon>
        <taxon>Pseudomonadati</taxon>
        <taxon>Spirochaetota</taxon>
        <taxon>Spirochaetia</taxon>
        <taxon>Leptospirales</taxon>
        <taxon>Leptospiraceae</taxon>
        <taxon>Leptospira</taxon>
    </lineage>
</organism>
<evidence type="ECO:0000256" key="2">
    <source>
        <dbReference type="ARBA" id="ARBA00023043"/>
    </source>
</evidence>
<feature type="repeat" description="ANK" evidence="3">
    <location>
        <begin position="47"/>
        <end position="80"/>
    </location>
</feature>
<name>A0A828Z6D3_9LEPT</name>
<evidence type="ECO:0000313" key="5">
    <source>
        <dbReference type="Proteomes" id="UP000001338"/>
    </source>
</evidence>
<dbReference type="InterPro" id="IPR036770">
    <property type="entry name" value="Ankyrin_rpt-contain_sf"/>
</dbReference>
<dbReference type="Proteomes" id="UP000001338">
    <property type="component" value="Unassembled WGS sequence"/>
</dbReference>
<feature type="repeat" description="ANK" evidence="3">
    <location>
        <begin position="114"/>
        <end position="147"/>
    </location>
</feature>
<dbReference type="PRINTS" id="PR01415">
    <property type="entry name" value="ANKYRIN"/>
</dbReference>
<dbReference type="PROSITE" id="PS50088">
    <property type="entry name" value="ANK_REPEAT"/>
    <property type="match status" value="4"/>
</dbReference>
<dbReference type="InterPro" id="IPR050776">
    <property type="entry name" value="Ank_Repeat/CDKN_Inhibitor"/>
</dbReference>
<dbReference type="PANTHER" id="PTHR24201">
    <property type="entry name" value="ANK_REP_REGION DOMAIN-CONTAINING PROTEIN"/>
    <property type="match status" value="1"/>
</dbReference>
<accession>A0A828Z6D3</accession>
<feature type="repeat" description="ANK" evidence="3">
    <location>
        <begin position="81"/>
        <end position="113"/>
    </location>
</feature>
<dbReference type="PANTHER" id="PTHR24201:SF2">
    <property type="entry name" value="ANKYRIN REPEAT DOMAIN-CONTAINING PROTEIN 42"/>
    <property type="match status" value="1"/>
</dbReference>
<keyword evidence="1" id="KW-0677">Repeat</keyword>
<proteinExistence type="predicted"/>
<dbReference type="Pfam" id="PF13857">
    <property type="entry name" value="Ank_5"/>
    <property type="match status" value="1"/>
</dbReference>